<dbReference type="GO" id="GO:0030126">
    <property type="term" value="C:COPI vesicle coat"/>
    <property type="evidence" value="ECO:0007669"/>
    <property type="project" value="UniProtKB-UniRule"/>
</dbReference>
<keyword evidence="6 11" id="KW-0653">Protein transport</keyword>
<protein>
    <recommendedName>
        <fullName evidence="11">Coatomer subunit delta</fullName>
    </recommendedName>
</protein>
<feature type="domain" description="MHD" evidence="14">
    <location>
        <begin position="286"/>
        <end position="531"/>
    </location>
</feature>
<name>A0A8T1QF91_CARIL</name>
<dbReference type="FunFam" id="3.30.450.60:FF:000003">
    <property type="entry name" value="Coatomer subunit delta"/>
    <property type="match status" value="1"/>
</dbReference>
<comment type="function">
    <text evidence="10 11">The coatomer is a cytosolic protein complex that binds to dilysine motifs and reversibly associates with Golgi non-clathrin-coated vesicles, which further mediate biosynthetic protein transport from the ER, via the Golgi up to the trans Golgi network. Coatomer complex is required for budding from Golgi membranes, and is essential for the retrograde Golgi-to-ER transport of dilysine-tagged proteins.</text>
</comment>
<comment type="similarity">
    <text evidence="1 11">Belongs to the adaptor complexes medium subunit family. Delta-COP subfamily.</text>
</comment>
<dbReference type="FunFam" id="2.60.40.1170:FF:000007">
    <property type="entry name" value="Coatomer subunit delta"/>
    <property type="match status" value="1"/>
</dbReference>
<gene>
    <name evidence="15" type="ORF">CIPAW_05G047800</name>
</gene>
<dbReference type="GO" id="GO:0015031">
    <property type="term" value="P:protein transport"/>
    <property type="evidence" value="ECO:0007669"/>
    <property type="project" value="UniProtKB-KW"/>
</dbReference>
<evidence type="ECO:0000256" key="4">
    <source>
        <dbReference type="ARBA" id="ARBA00022490"/>
    </source>
</evidence>
<reference evidence="15" key="1">
    <citation type="submission" date="2020-12" db="EMBL/GenBank/DDBJ databases">
        <title>WGS assembly of Carya illinoinensis cv. Pawnee.</title>
        <authorList>
            <person name="Platts A."/>
            <person name="Shu S."/>
            <person name="Wright S."/>
            <person name="Barry K."/>
            <person name="Edger P."/>
            <person name="Pires J.C."/>
            <person name="Schmutz J."/>
        </authorList>
    </citation>
    <scope>NUCLEOTIDE SEQUENCE</scope>
    <source>
        <tissue evidence="15">Leaf</tissue>
    </source>
</reference>
<comment type="subunit">
    <text evidence="2 11">Oligomeric complex that consists of at least the alpha, beta, beta', gamma, delta, epsilon and zeta subunits.</text>
</comment>
<keyword evidence="4 11" id="KW-0963">Cytoplasm</keyword>
<evidence type="ECO:0000313" key="15">
    <source>
        <dbReference type="EMBL" id="KAG6653045.1"/>
    </source>
</evidence>
<keyword evidence="9 11" id="KW-0968">Cytoplasmic vesicle</keyword>
<dbReference type="EMBL" id="CM031813">
    <property type="protein sequence ID" value="KAG6653045.1"/>
    <property type="molecule type" value="Genomic_DNA"/>
</dbReference>
<evidence type="ECO:0000256" key="3">
    <source>
        <dbReference type="ARBA" id="ARBA00022448"/>
    </source>
</evidence>
<dbReference type="AlphaFoldDB" id="A0A8T1QF91"/>
<evidence type="ECO:0000256" key="7">
    <source>
        <dbReference type="ARBA" id="ARBA00023034"/>
    </source>
</evidence>
<keyword evidence="16" id="KW-1185">Reference proteome</keyword>
<accession>A0A8T1QF91</accession>
<comment type="subcellular location">
    <subcellularLocation>
        <location evidence="11 12">Cytoplasm</location>
    </subcellularLocation>
    <subcellularLocation>
        <location evidence="11 12">Cytoplasmic vesicle</location>
        <location evidence="11 12">COPI-coated vesicle membrane</location>
        <topology evidence="11 12">Peripheral membrane protein</topology>
        <orientation evidence="11 12">Cytoplasmic side</orientation>
    </subcellularLocation>
    <subcellularLocation>
        <location evidence="11 12">Golgi apparatus membrane</location>
        <topology evidence="11 12">Peripheral membrane protein</topology>
        <orientation evidence="11 12">Cytoplasmic side</orientation>
    </subcellularLocation>
</comment>
<proteinExistence type="inferred from homology"/>
<dbReference type="FunFam" id="2.60.40.1170:FF:000015">
    <property type="entry name" value="Coatomer subunit delta"/>
    <property type="match status" value="1"/>
</dbReference>
<dbReference type="PANTHER" id="PTHR10121">
    <property type="entry name" value="COATOMER SUBUNIT DELTA"/>
    <property type="match status" value="1"/>
</dbReference>
<keyword evidence="5 11" id="KW-0931">ER-Golgi transport</keyword>
<evidence type="ECO:0000313" key="16">
    <source>
        <dbReference type="Proteomes" id="UP000811609"/>
    </source>
</evidence>
<dbReference type="GO" id="GO:0006888">
    <property type="term" value="P:endoplasmic reticulum to Golgi vesicle-mediated transport"/>
    <property type="evidence" value="ECO:0007669"/>
    <property type="project" value="TreeGrafter"/>
</dbReference>
<dbReference type="EMBL" id="CM031813">
    <property type="protein sequence ID" value="KAG6653047.1"/>
    <property type="molecule type" value="Genomic_DNA"/>
</dbReference>
<keyword evidence="7 11" id="KW-0333">Golgi apparatus</keyword>
<feature type="region of interest" description="Disordered" evidence="13">
    <location>
        <begin position="163"/>
        <end position="184"/>
    </location>
</feature>
<dbReference type="GO" id="GO:0051645">
    <property type="term" value="P:Golgi localization"/>
    <property type="evidence" value="ECO:0007669"/>
    <property type="project" value="TreeGrafter"/>
</dbReference>
<dbReference type="GO" id="GO:0000139">
    <property type="term" value="C:Golgi membrane"/>
    <property type="evidence" value="ECO:0007669"/>
    <property type="project" value="UniProtKB-SubCell"/>
</dbReference>
<evidence type="ECO:0000256" key="12">
    <source>
        <dbReference type="RuleBase" id="RU366052"/>
    </source>
</evidence>
<evidence type="ECO:0000259" key="14">
    <source>
        <dbReference type="PROSITE" id="PS51072"/>
    </source>
</evidence>
<dbReference type="Proteomes" id="UP000811609">
    <property type="component" value="Chromosome 5"/>
</dbReference>
<evidence type="ECO:0000256" key="6">
    <source>
        <dbReference type="ARBA" id="ARBA00022927"/>
    </source>
</evidence>
<dbReference type="InterPro" id="IPR028565">
    <property type="entry name" value="MHD"/>
</dbReference>
<organism evidence="15 16">
    <name type="scientific">Carya illinoinensis</name>
    <name type="common">Pecan</name>
    <dbReference type="NCBI Taxonomy" id="32201"/>
    <lineage>
        <taxon>Eukaryota</taxon>
        <taxon>Viridiplantae</taxon>
        <taxon>Streptophyta</taxon>
        <taxon>Embryophyta</taxon>
        <taxon>Tracheophyta</taxon>
        <taxon>Spermatophyta</taxon>
        <taxon>Magnoliopsida</taxon>
        <taxon>eudicotyledons</taxon>
        <taxon>Gunneridae</taxon>
        <taxon>Pentapetalae</taxon>
        <taxon>rosids</taxon>
        <taxon>fabids</taxon>
        <taxon>Fagales</taxon>
        <taxon>Juglandaceae</taxon>
        <taxon>Carya</taxon>
    </lineage>
</organism>
<dbReference type="CDD" id="cd09254">
    <property type="entry name" value="AP_delta-COPI_MHD"/>
    <property type="match status" value="1"/>
</dbReference>
<dbReference type="Pfam" id="PF00928">
    <property type="entry name" value="Adap_comp_sub"/>
    <property type="match status" value="1"/>
</dbReference>
<evidence type="ECO:0000256" key="8">
    <source>
        <dbReference type="ARBA" id="ARBA00023136"/>
    </source>
</evidence>
<dbReference type="EMBL" id="CM031813">
    <property type="protein sequence ID" value="KAG6653046.1"/>
    <property type="molecule type" value="Genomic_DNA"/>
</dbReference>
<dbReference type="PANTHER" id="PTHR10121:SF0">
    <property type="entry name" value="COATOMER SUBUNIT DELTA"/>
    <property type="match status" value="1"/>
</dbReference>
<feature type="compositionally biased region" description="Basic and acidic residues" evidence="13">
    <location>
        <begin position="163"/>
        <end position="178"/>
    </location>
</feature>
<comment type="caution">
    <text evidence="15">The sequence shown here is derived from an EMBL/GenBank/DDBJ whole genome shotgun (WGS) entry which is preliminary data.</text>
</comment>
<feature type="region of interest" description="Disordered" evidence="13">
    <location>
        <begin position="220"/>
        <end position="250"/>
    </location>
</feature>
<keyword evidence="3 11" id="KW-0813">Transport</keyword>
<dbReference type="PROSITE" id="PS51072">
    <property type="entry name" value="MHD"/>
    <property type="match status" value="1"/>
</dbReference>
<evidence type="ECO:0000256" key="13">
    <source>
        <dbReference type="SAM" id="MobiDB-lite"/>
    </source>
</evidence>
<evidence type="ECO:0000256" key="1">
    <source>
        <dbReference type="ARBA" id="ARBA00010516"/>
    </source>
</evidence>
<dbReference type="GO" id="GO:0006890">
    <property type="term" value="P:retrograde vesicle-mediated transport, Golgi to endoplasmic reticulum"/>
    <property type="evidence" value="ECO:0007669"/>
    <property type="project" value="UniProtKB-UniRule"/>
</dbReference>
<dbReference type="InterPro" id="IPR027059">
    <property type="entry name" value="Coatomer_dsu"/>
</dbReference>
<evidence type="ECO:0000256" key="11">
    <source>
        <dbReference type="RuleBase" id="RU364018"/>
    </source>
</evidence>
<evidence type="ECO:0000256" key="10">
    <source>
        <dbReference type="ARBA" id="ARBA00025536"/>
    </source>
</evidence>
<keyword evidence="8 11" id="KW-0472">Membrane</keyword>
<evidence type="ECO:0000256" key="2">
    <source>
        <dbReference type="ARBA" id="ARBA00011775"/>
    </source>
</evidence>
<sequence>MVVLAASIVSKSGKVLVSRQFVDMSRIRIEGLLAAFPKLVGTGKQHTYVETENVRYVFQPIEALYLLLVTNKQSNILEDLETLRLLSKLVPEYSFSLDEEGICKTAFELIFAFDEVISIGHKENVTVAQVKQYCEMESHEEKLHKLVLQSKINETKDIMKRKASEIDKSKIERNRGDKGGFMSLQSMGSGRIESSFSDMSISGGGGGGFGSGSGFGLSTDVESFSSKSKGRPPSSATAPPKGLGMQLGKSQRTNQFLESLKAEGEVIVEDVQPKAGQSRAAAPPPTDPITLTVEEKLNVMLKRDGGVSNFDVQGTLLLQILNEEDAHIQVQVKTGGNPGILFKTHPNMNKELFSNENILGLKDPNRPFPTGQGGDAAGVGLLKWRMQTTDESIVPLTINCWPSVSGNETYVSIEYEASSMFDLQNVVISVPLPALREAPSVRQIDGEWRYDSRNSVLEWSILLIDNSNRSGSLEFVVPPADSSVFFPISVRFSATNTFSELKVVTVIPLKGGVPPKYSQRTQLITENYQVV</sequence>
<evidence type="ECO:0000256" key="5">
    <source>
        <dbReference type="ARBA" id="ARBA00022892"/>
    </source>
</evidence>
<evidence type="ECO:0000256" key="9">
    <source>
        <dbReference type="ARBA" id="ARBA00023329"/>
    </source>
</evidence>
<dbReference type="CDD" id="cd14830">
    <property type="entry name" value="Delta_COP_N"/>
    <property type="match status" value="1"/>
</dbReference>